<dbReference type="AlphaFoldDB" id="A0A940WRH4"/>
<evidence type="ECO:0000313" key="1">
    <source>
        <dbReference type="EMBL" id="MBP3951155.1"/>
    </source>
</evidence>
<reference evidence="1" key="1">
    <citation type="submission" date="2021-03" db="EMBL/GenBank/DDBJ databases">
        <title>Bacillus suaedae sp. nov., isolated from Suaeda aralocaspica.</title>
        <authorList>
            <person name="Lei R.F.R."/>
        </authorList>
    </citation>
    <scope>NUCLEOTIDE SEQUENCE</scope>
    <source>
        <strain evidence="1">YZJH907-2</strain>
    </source>
</reference>
<dbReference type="EMBL" id="JAGKSQ010000003">
    <property type="protein sequence ID" value="MBP3951155.1"/>
    <property type="molecule type" value="Genomic_DNA"/>
</dbReference>
<organism evidence="1 2">
    <name type="scientific">Halalkalibacter suaedae</name>
    <dbReference type="NCBI Taxonomy" id="2822140"/>
    <lineage>
        <taxon>Bacteria</taxon>
        <taxon>Bacillati</taxon>
        <taxon>Bacillota</taxon>
        <taxon>Bacilli</taxon>
        <taxon>Bacillales</taxon>
        <taxon>Bacillaceae</taxon>
        <taxon>Halalkalibacter</taxon>
    </lineage>
</organism>
<sequence>MSATIPSSLYRDRYWRPVLHLFKEHPKLNQCFTTKFFDFSDNTIKVQSLQRNAGPWSNSEKIMLKLAFHLFNERYKFNLSDLDYLDDYNKKLAFDAMKMRFTN</sequence>
<proteinExistence type="predicted"/>
<dbReference type="RefSeq" id="WP_210596852.1">
    <property type="nucleotide sequence ID" value="NZ_JAGKSQ010000003.1"/>
</dbReference>
<accession>A0A940WRH4</accession>
<comment type="caution">
    <text evidence="1">The sequence shown here is derived from an EMBL/GenBank/DDBJ whole genome shotgun (WGS) entry which is preliminary data.</text>
</comment>
<dbReference type="Proteomes" id="UP000678228">
    <property type="component" value="Unassembled WGS sequence"/>
</dbReference>
<protein>
    <submittedName>
        <fullName evidence="1">Uncharacterized protein</fullName>
    </submittedName>
</protein>
<name>A0A940WRH4_9BACI</name>
<gene>
    <name evidence="1" type="ORF">J7W16_08400</name>
</gene>
<keyword evidence="2" id="KW-1185">Reference proteome</keyword>
<evidence type="ECO:0000313" key="2">
    <source>
        <dbReference type="Proteomes" id="UP000678228"/>
    </source>
</evidence>